<sequence length="141" mass="14969">MRQLSTSPGGRGVQNAQPGEHIAHHGPAQPLGAQGHHYQPALRALARDAGLVGQDEDGGEASAGAAAVLQSRLVFYLHGRKFPGERRCNLHPLGNPTENVTIGNVILENVVIILSYTVLASESIIESPLNTTIWPKKIGCL</sequence>
<comment type="caution">
    <text evidence="2">The sequence shown here is derived from an EMBL/GenBank/DDBJ whole genome shotgun (WGS) entry which is preliminary data.</text>
</comment>
<dbReference type="Proteomes" id="UP000838756">
    <property type="component" value="Unassembled WGS sequence"/>
</dbReference>
<dbReference type="EMBL" id="CAKXAJ010025562">
    <property type="protein sequence ID" value="CAH2241034.1"/>
    <property type="molecule type" value="Genomic_DNA"/>
</dbReference>
<keyword evidence="3" id="KW-1185">Reference proteome</keyword>
<accession>A0A8S4RZI7</accession>
<gene>
    <name evidence="2" type="primary">jg4104</name>
    <name evidence="2" type="ORF">PAEG_LOCUS17504</name>
</gene>
<dbReference type="AlphaFoldDB" id="A0A8S4RZI7"/>
<proteinExistence type="predicted"/>
<evidence type="ECO:0000313" key="3">
    <source>
        <dbReference type="Proteomes" id="UP000838756"/>
    </source>
</evidence>
<reference evidence="2" key="1">
    <citation type="submission" date="2022-03" db="EMBL/GenBank/DDBJ databases">
        <authorList>
            <person name="Lindestad O."/>
        </authorList>
    </citation>
    <scope>NUCLEOTIDE SEQUENCE</scope>
</reference>
<evidence type="ECO:0000313" key="2">
    <source>
        <dbReference type="EMBL" id="CAH2241034.1"/>
    </source>
</evidence>
<protein>
    <submittedName>
        <fullName evidence="2">Jg4104 protein</fullName>
    </submittedName>
</protein>
<organism evidence="2 3">
    <name type="scientific">Pararge aegeria aegeria</name>
    <dbReference type="NCBI Taxonomy" id="348720"/>
    <lineage>
        <taxon>Eukaryota</taxon>
        <taxon>Metazoa</taxon>
        <taxon>Ecdysozoa</taxon>
        <taxon>Arthropoda</taxon>
        <taxon>Hexapoda</taxon>
        <taxon>Insecta</taxon>
        <taxon>Pterygota</taxon>
        <taxon>Neoptera</taxon>
        <taxon>Endopterygota</taxon>
        <taxon>Lepidoptera</taxon>
        <taxon>Glossata</taxon>
        <taxon>Ditrysia</taxon>
        <taxon>Papilionoidea</taxon>
        <taxon>Nymphalidae</taxon>
        <taxon>Satyrinae</taxon>
        <taxon>Satyrini</taxon>
        <taxon>Parargina</taxon>
        <taxon>Pararge</taxon>
    </lineage>
</organism>
<evidence type="ECO:0000256" key="1">
    <source>
        <dbReference type="SAM" id="MobiDB-lite"/>
    </source>
</evidence>
<feature type="region of interest" description="Disordered" evidence="1">
    <location>
        <begin position="1"/>
        <end position="34"/>
    </location>
</feature>
<name>A0A8S4RZI7_9NEOP</name>